<keyword evidence="2" id="KW-1185">Reference proteome</keyword>
<proteinExistence type="predicted"/>
<dbReference type="AlphaFoldDB" id="A0A9Q1CGF9"/>
<evidence type="ECO:0000313" key="1">
    <source>
        <dbReference type="EMBL" id="KAJ8044842.1"/>
    </source>
</evidence>
<reference evidence="1" key="1">
    <citation type="submission" date="2021-10" db="EMBL/GenBank/DDBJ databases">
        <title>Tropical sea cucumber genome reveals ecological adaptation and Cuvierian tubules defense mechanism.</title>
        <authorList>
            <person name="Chen T."/>
        </authorList>
    </citation>
    <scope>NUCLEOTIDE SEQUENCE</scope>
    <source>
        <strain evidence="1">Nanhai2018</strain>
        <tissue evidence="1">Muscle</tissue>
    </source>
</reference>
<evidence type="ECO:0000313" key="2">
    <source>
        <dbReference type="Proteomes" id="UP001152320"/>
    </source>
</evidence>
<name>A0A9Q1CGF9_HOLLE</name>
<dbReference type="EMBL" id="JAIZAY010000003">
    <property type="protein sequence ID" value="KAJ8044842.1"/>
    <property type="molecule type" value="Genomic_DNA"/>
</dbReference>
<accession>A0A9Q1CGF9</accession>
<dbReference type="Proteomes" id="UP001152320">
    <property type="component" value="Chromosome 3"/>
</dbReference>
<gene>
    <name evidence="1" type="ORF">HOLleu_07712</name>
</gene>
<protein>
    <submittedName>
        <fullName evidence="1">Uncharacterized protein</fullName>
    </submittedName>
</protein>
<sequence>MYPNAKVPFKKRFTSRVSFMTDSTREELEDFGCLEPVEVAKSFSMALACCSDDPRSSQMSSQSMLKDFGKVAFIYWVNCGPLKASCLSNANSSNRVYNTRTDNDEASFLLENLISKESKDNFKEDHMQTLPSVVRRKRPRKFDFNVEQMKRCRRH</sequence>
<comment type="caution">
    <text evidence="1">The sequence shown here is derived from an EMBL/GenBank/DDBJ whole genome shotgun (WGS) entry which is preliminary data.</text>
</comment>
<organism evidence="1 2">
    <name type="scientific">Holothuria leucospilota</name>
    <name type="common">Black long sea cucumber</name>
    <name type="synonym">Mertensiothuria leucospilota</name>
    <dbReference type="NCBI Taxonomy" id="206669"/>
    <lineage>
        <taxon>Eukaryota</taxon>
        <taxon>Metazoa</taxon>
        <taxon>Echinodermata</taxon>
        <taxon>Eleutherozoa</taxon>
        <taxon>Echinozoa</taxon>
        <taxon>Holothuroidea</taxon>
        <taxon>Aspidochirotacea</taxon>
        <taxon>Aspidochirotida</taxon>
        <taxon>Holothuriidae</taxon>
        <taxon>Holothuria</taxon>
    </lineage>
</organism>